<evidence type="ECO:0000256" key="1">
    <source>
        <dbReference type="SAM" id="MobiDB-lite"/>
    </source>
</evidence>
<protein>
    <submittedName>
        <fullName evidence="2">Uncharacterized protein</fullName>
    </submittedName>
</protein>
<feature type="compositionally biased region" description="Basic and acidic residues" evidence="1">
    <location>
        <begin position="13"/>
        <end position="22"/>
    </location>
</feature>
<proteinExistence type="predicted"/>
<dbReference type="EMBL" id="VSSQ01016770">
    <property type="protein sequence ID" value="MPM58456.1"/>
    <property type="molecule type" value="Genomic_DNA"/>
</dbReference>
<organism evidence="2">
    <name type="scientific">bioreactor metagenome</name>
    <dbReference type="NCBI Taxonomy" id="1076179"/>
    <lineage>
        <taxon>unclassified sequences</taxon>
        <taxon>metagenomes</taxon>
        <taxon>ecological metagenomes</taxon>
    </lineage>
</organism>
<feature type="compositionally biased region" description="Low complexity" evidence="1">
    <location>
        <begin position="27"/>
        <end position="42"/>
    </location>
</feature>
<name>A0A645B084_9ZZZZ</name>
<evidence type="ECO:0000313" key="2">
    <source>
        <dbReference type="EMBL" id="MPM58456.1"/>
    </source>
</evidence>
<gene>
    <name evidence="2" type="ORF">SDC9_105287</name>
</gene>
<feature type="region of interest" description="Disordered" evidence="1">
    <location>
        <begin position="1"/>
        <end position="48"/>
    </location>
</feature>
<accession>A0A645B084</accession>
<sequence>MTGHDPLGGLDPADARHPDVHQHQVPRLLVTGRDGLLTGRGTPDLGPRHLTVDQVDHEGAQIVLVLDDQNAVHADEPSVPVAACRCRTHPLTSR</sequence>
<comment type="caution">
    <text evidence="2">The sequence shown here is derived from an EMBL/GenBank/DDBJ whole genome shotgun (WGS) entry which is preliminary data.</text>
</comment>
<reference evidence="2" key="1">
    <citation type="submission" date="2019-08" db="EMBL/GenBank/DDBJ databases">
        <authorList>
            <person name="Kucharzyk K."/>
            <person name="Murdoch R.W."/>
            <person name="Higgins S."/>
            <person name="Loffler F."/>
        </authorList>
    </citation>
    <scope>NUCLEOTIDE SEQUENCE</scope>
</reference>
<dbReference type="AlphaFoldDB" id="A0A645B084"/>